<name>A0ABV1JB89_9ACTN</name>
<feature type="transmembrane region" description="Helical" evidence="4">
    <location>
        <begin position="205"/>
        <end position="224"/>
    </location>
</feature>
<feature type="transmembrane region" description="Helical" evidence="4">
    <location>
        <begin position="268"/>
        <end position="288"/>
    </location>
</feature>
<dbReference type="Pfam" id="PF00196">
    <property type="entry name" value="GerE"/>
    <property type="match status" value="1"/>
</dbReference>
<dbReference type="InterPro" id="IPR036388">
    <property type="entry name" value="WH-like_DNA-bd_sf"/>
</dbReference>
<feature type="domain" description="HTH luxR-type" evidence="5">
    <location>
        <begin position="400"/>
        <end position="465"/>
    </location>
</feature>
<feature type="transmembrane region" description="Helical" evidence="4">
    <location>
        <begin position="244"/>
        <end position="261"/>
    </location>
</feature>
<comment type="caution">
    <text evidence="6">The sequence shown here is derived from an EMBL/GenBank/DDBJ whole genome shotgun (WGS) entry which is preliminary data.</text>
</comment>
<evidence type="ECO:0000256" key="1">
    <source>
        <dbReference type="ARBA" id="ARBA00023015"/>
    </source>
</evidence>
<keyword evidence="2" id="KW-0238">DNA-binding</keyword>
<dbReference type="PRINTS" id="PR00038">
    <property type="entry name" value="HTHLUXR"/>
</dbReference>
<evidence type="ECO:0000256" key="4">
    <source>
        <dbReference type="SAM" id="Phobius"/>
    </source>
</evidence>
<dbReference type="RefSeq" id="WP_349227169.1">
    <property type="nucleotide sequence ID" value="NZ_JBBNOP010000002.1"/>
</dbReference>
<dbReference type="Proteomes" id="UP001487305">
    <property type="component" value="Unassembled WGS sequence"/>
</dbReference>
<feature type="transmembrane region" description="Helical" evidence="4">
    <location>
        <begin position="327"/>
        <end position="349"/>
    </location>
</feature>
<evidence type="ECO:0000256" key="3">
    <source>
        <dbReference type="ARBA" id="ARBA00023163"/>
    </source>
</evidence>
<evidence type="ECO:0000313" key="7">
    <source>
        <dbReference type="Proteomes" id="UP001487305"/>
    </source>
</evidence>
<evidence type="ECO:0000259" key="5">
    <source>
        <dbReference type="PROSITE" id="PS50043"/>
    </source>
</evidence>
<feature type="transmembrane region" description="Helical" evidence="4">
    <location>
        <begin position="106"/>
        <end position="128"/>
    </location>
</feature>
<dbReference type="EMBL" id="JBBNOP010000002">
    <property type="protein sequence ID" value="MEQ3362028.1"/>
    <property type="molecule type" value="Genomic_DNA"/>
</dbReference>
<organism evidence="6 7">
    <name type="scientific">Raoultibacter massiliensis</name>
    <dbReference type="NCBI Taxonomy" id="1852371"/>
    <lineage>
        <taxon>Bacteria</taxon>
        <taxon>Bacillati</taxon>
        <taxon>Actinomycetota</taxon>
        <taxon>Coriobacteriia</taxon>
        <taxon>Eggerthellales</taxon>
        <taxon>Eggerthellaceae</taxon>
        <taxon>Raoultibacter</taxon>
    </lineage>
</organism>
<protein>
    <submittedName>
        <fullName evidence="6">Helix-turn-helix transcriptional regulator</fullName>
    </submittedName>
</protein>
<keyword evidence="4" id="KW-1133">Transmembrane helix</keyword>
<dbReference type="PANTHER" id="PTHR44688:SF16">
    <property type="entry name" value="DNA-BINDING TRANSCRIPTIONAL ACTIVATOR DEVR_DOSR"/>
    <property type="match status" value="1"/>
</dbReference>
<evidence type="ECO:0000313" key="6">
    <source>
        <dbReference type="EMBL" id="MEQ3362028.1"/>
    </source>
</evidence>
<dbReference type="Gene3D" id="1.10.10.10">
    <property type="entry name" value="Winged helix-like DNA-binding domain superfamily/Winged helix DNA-binding domain"/>
    <property type="match status" value="1"/>
</dbReference>
<evidence type="ECO:0000256" key="2">
    <source>
        <dbReference type="ARBA" id="ARBA00023125"/>
    </source>
</evidence>
<keyword evidence="4" id="KW-0472">Membrane</keyword>
<feature type="transmembrane region" description="Helical" evidence="4">
    <location>
        <begin position="12"/>
        <end position="31"/>
    </location>
</feature>
<dbReference type="InterPro" id="IPR000792">
    <property type="entry name" value="Tscrpt_reg_LuxR_C"/>
</dbReference>
<reference evidence="6 7" key="1">
    <citation type="submission" date="2024-04" db="EMBL/GenBank/DDBJ databases">
        <title>Human intestinal bacterial collection.</title>
        <authorList>
            <person name="Pauvert C."/>
            <person name="Hitch T.C.A."/>
            <person name="Clavel T."/>
        </authorList>
    </citation>
    <scope>NUCLEOTIDE SEQUENCE [LARGE SCALE GENOMIC DNA]</scope>
    <source>
        <strain evidence="6 7">CLA-KB-H42</strain>
    </source>
</reference>
<keyword evidence="4" id="KW-0812">Transmembrane</keyword>
<keyword evidence="1" id="KW-0805">Transcription regulation</keyword>
<dbReference type="PROSITE" id="PS00622">
    <property type="entry name" value="HTH_LUXR_1"/>
    <property type="match status" value="1"/>
</dbReference>
<dbReference type="PANTHER" id="PTHR44688">
    <property type="entry name" value="DNA-BINDING TRANSCRIPTIONAL ACTIVATOR DEVR_DOSR"/>
    <property type="match status" value="1"/>
</dbReference>
<feature type="transmembrane region" description="Helical" evidence="4">
    <location>
        <begin position="164"/>
        <end position="184"/>
    </location>
</feature>
<sequence length="480" mass="51450">MDTQKSKEGYRAALNWPLLIAGISYWGYVNLLFSFSSIHPSEAAPSGPDAIWFYSLFGNLVALFLAALRPSKEAHAVGNAAWVTVSCAFLVVGASMLFAIKLQLLAPVLLPLAGALAGFGTGFSFVFFAELFSGMRLQMVLLYAGAHQFFGVLLYLVIALLPPAFVLGFTVVLILVYGFLFARLGNSQKGAPGALIDRVVVQSDVTLPVFVVAALFVGACYGLVRALTIGFTPTMTVLSPTDSLGGLAGGALLMLSALLFIKKNPAEYLYQIAIPVLALGLVTVPLLASGIPVALPILLACSSYFYGLLWFFVVLACANSTTSVTRIGALSFFCFQLGQLMGTILIGAIPDVAMGLYSVSVVALFAAVVLLVLVFSKQKKSELLLLKKAEESKFELGCERVVRAFALTQRESEIFRLLALGVNAKQIAKRLVLSENTVKTHIRHIYQKLGIHSRSEMEELLDEETAALGRDGASIGLPFS</sequence>
<gene>
    <name evidence="6" type="ORF">AAA083_03440</name>
</gene>
<dbReference type="CDD" id="cd06170">
    <property type="entry name" value="LuxR_C_like"/>
    <property type="match status" value="1"/>
</dbReference>
<accession>A0ABV1JB89</accession>
<dbReference type="SMART" id="SM00421">
    <property type="entry name" value="HTH_LUXR"/>
    <property type="match status" value="1"/>
</dbReference>
<feature type="transmembrane region" description="Helical" evidence="4">
    <location>
        <begin position="51"/>
        <end position="68"/>
    </location>
</feature>
<dbReference type="PROSITE" id="PS50043">
    <property type="entry name" value="HTH_LUXR_2"/>
    <property type="match status" value="1"/>
</dbReference>
<dbReference type="InterPro" id="IPR016032">
    <property type="entry name" value="Sig_transdc_resp-reg_C-effctor"/>
</dbReference>
<feature type="transmembrane region" description="Helical" evidence="4">
    <location>
        <begin position="355"/>
        <end position="375"/>
    </location>
</feature>
<feature type="transmembrane region" description="Helical" evidence="4">
    <location>
        <begin position="80"/>
        <end position="100"/>
    </location>
</feature>
<feature type="transmembrane region" description="Helical" evidence="4">
    <location>
        <begin position="140"/>
        <end position="158"/>
    </location>
</feature>
<dbReference type="SUPFAM" id="SSF46894">
    <property type="entry name" value="C-terminal effector domain of the bipartite response regulators"/>
    <property type="match status" value="1"/>
</dbReference>
<keyword evidence="3" id="KW-0804">Transcription</keyword>
<feature type="transmembrane region" description="Helical" evidence="4">
    <location>
        <begin position="294"/>
        <end position="315"/>
    </location>
</feature>
<proteinExistence type="predicted"/>
<keyword evidence="7" id="KW-1185">Reference proteome</keyword>